<dbReference type="PROSITE" id="PS00061">
    <property type="entry name" value="ADH_SHORT"/>
    <property type="match status" value="1"/>
</dbReference>
<evidence type="ECO:0000313" key="4">
    <source>
        <dbReference type="Proteomes" id="UP001519343"/>
    </source>
</evidence>
<dbReference type="RefSeq" id="WP_209811877.1">
    <property type="nucleotide sequence ID" value="NZ_JAGGKT010000014.1"/>
</dbReference>
<dbReference type="PANTHER" id="PTHR42879">
    <property type="entry name" value="3-OXOACYL-(ACYL-CARRIER-PROTEIN) REDUCTASE"/>
    <property type="match status" value="1"/>
</dbReference>
<dbReference type="Gene3D" id="3.40.50.720">
    <property type="entry name" value="NAD(P)-binding Rossmann-like Domain"/>
    <property type="match status" value="1"/>
</dbReference>
<protein>
    <submittedName>
        <fullName evidence="3">3-oxoacyl-[acyl-carrier protein] reductase</fullName>
        <ecNumber evidence="3">1.1.1.100</ecNumber>
    </submittedName>
</protein>
<keyword evidence="3" id="KW-0560">Oxidoreductase</keyword>
<evidence type="ECO:0000256" key="1">
    <source>
        <dbReference type="ARBA" id="ARBA00006484"/>
    </source>
</evidence>
<dbReference type="Proteomes" id="UP001519343">
    <property type="component" value="Unassembled WGS sequence"/>
</dbReference>
<gene>
    <name evidence="3" type="ORF">J2Z37_003879</name>
</gene>
<comment type="similarity">
    <text evidence="1">Belongs to the short-chain dehydrogenases/reductases (SDR) family.</text>
</comment>
<dbReference type="Pfam" id="PF13561">
    <property type="entry name" value="adh_short_C2"/>
    <property type="match status" value="1"/>
</dbReference>
<name>A0ABS4GUX3_9BACL</name>
<accession>A0ABS4GUX3</accession>
<comment type="caution">
    <text evidence="3">The sequence shown here is derived from an EMBL/GenBank/DDBJ whole genome shotgun (WGS) entry which is preliminary data.</text>
</comment>
<dbReference type="InterPro" id="IPR036291">
    <property type="entry name" value="NAD(P)-bd_dom_sf"/>
</dbReference>
<dbReference type="InterPro" id="IPR057326">
    <property type="entry name" value="KR_dom"/>
</dbReference>
<evidence type="ECO:0000313" key="3">
    <source>
        <dbReference type="EMBL" id="MBP1933862.1"/>
    </source>
</evidence>
<dbReference type="EC" id="1.1.1.100" evidence="3"/>
<dbReference type="SUPFAM" id="SSF51735">
    <property type="entry name" value="NAD(P)-binding Rossmann-fold domains"/>
    <property type="match status" value="1"/>
</dbReference>
<dbReference type="GO" id="GO:0004316">
    <property type="term" value="F:3-oxoacyl-[acyl-carrier-protein] reductase (NADPH) activity"/>
    <property type="evidence" value="ECO:0007669"/>
    <property type="project" value="UniProtKB-EC"/>
</dbReference>
<dbReference type="SMART" id="SM00822">
    <property type="entry name" value="PKS_KR"/>
    <property type="match status" value="1"/>
</dbReference>
<dbReference type="CDD" id="cd05233">
    <property type="entry name" value="SDR_c"/>
    <property type="match status" value="1"/>
</dbReference>
<evidence type="ECO:0000259" key="2">
    <source>
        <dbReference type="SMART" id="SM00822"/>
    </source>
</evidence>
<dbReference type="InterPro" id="IPR002347">
    <property type="entry name" value="SDR_fam"/>
</dbReference>
<organism evidence="3 4">
    <name type="scientific">Ammoniphilus resinae</name>
    <dbReference type="NCBI Taxonomy" id="861532"/>
    <lineage>
        <taxon>Bacteria</taxon>
        <taxon>Bacillati</taxon>
        <taxon>Bacillota</taxon>
        <taxon>Bacilli</taxon>
        <taxon>Bacillales</taxon>
        <taxon>Paenibacillaceae</taxon>
        <taxon>Aneurinibacillus group</taxon>
        <taxon>Ammoniphilus</taxon>
    </lineage>
</organism>
<dbReference type="PRINTS" id="PR00081">
    <property type="entry name" value="GDHRDH"/>
</dbReference>
<dbReference type="InterPro" id="IPR050259">
    <property type="entry name" value="SDR"/>
</dbReference>
<dbReference type="PANTHER" id="PTHR42879:SF2">
    <property type="entry name" value="3-OXOACYL-[ACYL-CARRIER-PROTEIN] REDUCTASE FABG"/>
    <property type="match status" value="1"/>
</dbReference>
<dbReference type="InterPro" id="IPR020904">
    <property type="entry name" value="Sc_DH/Rdtase_CS"/>
</dbReference>
<keyword evidence="4" id="KW-1185">Reference proteome</keyword>
<proteinExistence type="inferred from homology"/>
<feature type="domain" description="Ketoreductase" evidence="2">
    <location>
        <begin position="7"/>
        <end position="189"/>
    </location>
</feature>
<dbReference type="NCBIfam" id="NF005559">
    <property type="entry name" value="PRK07231.1"/>
    <property type="match status" value="1"/>
</dbReference>
<dbReference type="PRINTS" id="PR00080">
    <property type="entry name" value="SDRFAMILY"/>
</dbReference>
<reference evidence="3 4" key="1">
    <citation type="submission" date="2021-03" db="EMBL/GenBank/DDBJ databases">
        <title>Genomic Encyclopedia of Type Strains, Phase IV (KMG-IV): sequencing the most valuable type-strain genomes for metagenomic binning, comparative biology and taxonomic classification.</title>
        <authorList>
            <person name="Goeker M."/>
        </authorList>
    </citation>
    <scope>NUCLEOTIDE SEQUENCE [LARGE SCALE GENOMIC DNA]</scope>
    <source>
        <strain evidence="3 4">DSM 24738</strain>
    </source>
</reference>
<sequence length="249" mass="26199">MLSLDGKVVLITGASSGIGRASAELMASLGAKVVLNYLHNEQGVHEAQDRIKANGGTALVIRADVTKKAEVDRMVAEALEAFGAIHVLVNNAGAAIKRSPFMEITEELWDQTYDLNVKSILLCSQAVLKDMLARGSGKIINVSSVAARIGGGGESVHYASAKGAVSTMTVGMSREFAAKGIIVNGVAPGVIETPFQEKYSTKERLDRIIPTIPLKRSGTSEEIAQSIAFLASDASNYILGEIITVSGGR</sequence>
<dbReference type="EMBL" id="JAGGKT010000014">
    <property type="protein sequence ID" value="MBP1933862.1"/>
    <property type="molecule type" value="Genomic_DNA"/>
</dbReference>